<dbReference type="InterPro" id="IPR052392">
    <property type="entry name" value="Kelch-BTB_domain-containing"/>
</dbReference>
<reference evidence="1" key="1">
    <citation type="submission" date="2021-09" db="EMBL/GenBank/DDBJ databases">
        <authorList>
            <consortium name="AG Swart"/>
            <person name="Singh M."/>
            <person name="Singh A."/>
            <person name="Seah K."/>
            <person name="Emmerich C."/>
        </authorList>
    </citation>
    <scope>NUCLEOTIDE SEQUENCE</scope>
    <source>
        <strain evidence="1">ATCC30299</strain>
    </source>
</reference>
<name>A0AAU9K6Z9_9CILI</name>
<dbReference type="Gene3D" id="2.120.10.80">
    <property type="entry name" value="Kelch-type beta propeller"/>
    <property type="match status" value="1"/>
</dbReference>
<protein>
    <submittedName>
        <fullName evidence="1">Uncharacterized protein</fullName>
    </submittedName>
</protein>
<proteinExistence type="predicted"/>
<dbReference type="EMBL" id="CAJZBQ010000056">
    <property type="protein sequence ID" value="CAG9333207.1"/>
    <property type="molecule type" value="Genomic_DNA"/>
</dbReference>
<evidence type="ECO:0000313" key="2">
    <source>
        <dbReference type="Proteomes" id="UP001162131"/>
    </source>
</evidence>
<comment type="caution">
    <text evidence="1">The sequence shown here is derived from an EMBL/GenBank/DDBJ whole genome shotgun (WGS) entry which is preliminary data.</text>
</comment>
<accession>A0AAU9K6Z9</accession>
<keyword evidence="2" id="KW-1185">Reference proteome</keyword>
<dbReference type="InterPro" id="IPR015915">
    <property type="entry name" value="Kelch-typ_b-propeller"/>
</dbReference>
<organism evidence="1 2">
    <name type="scientific">Blepharisma stoltei</name>
    <dbReference type="NCBI Taxonomy" id="1481888"/>
    <lineage>
        <taxon>Eukaryota</taxon>
        <taxon>Sar</taxon>
        <taxon>Alveolata</taxon>
        <taxon>Ciliophora</taxon>
        <taxon>Postciliodesmatophora</taxon>
        <taxon>Heterotrichea</taxon>
        <taxon>Heterotrichida</taxon>
        <taxon>Blepharismidae</taxon>
        <taxon>Blepharisma</taxon>
    </lineage>
</organism>
<dbReference type="InterPro" id="IPR006652">
    <property type="entry name" value="Kelch_1"/>
</dbReference>
<dbReference type="SUPFAM" id="SSF117281">
    <property type="entry name" value="Kelch motif"/>
    <property type="match status" value="1"/>
</dbReference>
<sequence length="345" mass="39896">MENTGVFFNINFDGTKFSLEAPSSLSKLLWQVARQIKYSKPVSNLNLFHNDRLVKTMLSYKNLLESPGELNILIKEKENLWNSLSPSIMCISKNYIMWYTYSLLPGRLENLLIPSHSVCFTFNKSFPRIICADQHWEFNTSSYTIIRKAPMQTCRYYFASILIEDFIYTFGGVNKEGYTTDSERYSYETDTWTYIENCPLPGRSGMSTANWANLYIFLFGGFDGLEYSSKIDKYCIYSGDWYSISLSLPIHTQYLGAFETGRGILLFGGKNNKDYYLFSPEEEIIIKLGALTNAVPLRFSQNPILINSEYFIVNQSMNVLQYDLDSESWKNGFDFYNLNEINSNP</sequence>
<dbReference type="AlphaFoldDB" id="A0AAU9K6Z9"/>
<dbReference type="Proteomes" id="UP001162131">
    <property type="component" value="Unassembled WGS sequence"/>
</dbReference>
<dbReference type="PANTHER" id="PTHR46375">
    <property type="entry name" value="KELCH REPEAT AND BTB DOMAIN-CONTAINING PROTEIN 13-RELATED"/>
    <property type="match status" value="1"/>
</dbReference>
<gene>
    <name evidence="1" type="ORF">BSTOLATCC_MIC58026</name>
</gene>
<dbReference type="PANTHER" id="PTHR46375:SF3">
    <property type="entry name" value="KELCH REPEAT AND BTB DOMAIN-CONTAINING PROTEIN 13"/>
    <property type="match status" value="1"/>
</dbReference>
<evidence type="ECO:0000313" key="1">
    <source>
        <dbReference type="EMBL" id="CAG9333207.1"/>
    </source>
</evidence>
<dbReference type="Pfam" id="PF01344">
    <property type="entry name" value="Kelch_1"/>
    <property type="match status" value="1"/>
</dbReference>